<evidence type="ECO:0008006" key="5">
    <source>
        <dbReference type="Google" id="ProtNLM"/>
    </source>
</evidence>
<keyword evidence="4" id="KW-1185">Reference proteome</keyword>
<name>A0A803TK05_ANOCA</name>
<evidence type="ECO:0000313" key="4">
    <source>
        <dbReference type="Proteomes" id="UP000001646"/>
    </source>
</evidence>
<dbReference type="PANTHER" id="PTHR16768">
    <property type="entry name" value="DOWN REGULATED IN RENAL CARCINOMA 1/TU3A"/>
    <property type="match status" value="1"/>
</dbReference>
<dbReference type="Proteomes" id="UP000001646">
    <property type="component" value="Chromosome 4"/>
</dbReference>
<dbReference type="PANTHER" id="PTHR16768:SF1">
    <property type="entry name" value="PROTEIN FAM107B"/>
    <property type="match status" value="1"/>
</dbReference>
<gene>
    <name evidence="3" type="primary">LOC100553970</name>
</gene>
<dbReference type="OrthoDB" id="5963205at2759"/>
<evidence type="ECO:0000313" key="3">
    <source>
        <dbReference type="Ensembl" id="ENSACAP00000035545.1"/>
    </source>
</evidence>
<protein>
    <recommendedName>
        <fullName evidence="5">Family with sequence similarity 107 member A</fullName>
    </recommendedName>
</protein>
<proteinExistence type="predicted"/>
<organism evidence="3 4">
    <name type="scientific">Anolis carolinensis</name>
    <name type="common">Green anole</name>
    <name type="synonym">American chameleon</name>
    <dbReference type="NCBI Taxonomy" id="28377"/>
    <lineage>
        <taxon>Eukaryota</taxon>
        <taxon>Metazoa</taxon>
        <taxon>Chordata</taxon>
        <taxon>Craniata</taxon>
        <taxon>Vertebrata</taxon>
        <taxon>Euteleostomi</taxon>
        <taxon>Lepidosauria</taxon>
        <taxon>Squamata</taxon>
        <taxon>Bifurcata</taxon>
        <taxon>Unidentata</taxon>
        <taxon>Episquamata</taxon>
        <taxon>Toxicofera</taxon>
        <taxon>Iguania</taxon>
        <taxon>Dactyloidae</taxon>
        <taxon>Anolis</taxon>
    </lineage>
</organism>
<dbReference type="Ensembl" id="ENSACAT00000042952.1">
    <property type="protein sequence ID" value="ENSACAP00000035545.1"/>
    <property type="gene ID" value="ENSACAG00000010095.4"/>
</dbReference>
<reference evidence="3" key="3">
    <citation type="submission" date="2025-09" db="UniProtKB">
        <authorList>
            <consortium name="Ensembl"/>
        </authorList>
    </citation>
    <scope>IDENTIFICATION</scope>
</reference>
<reference evidence="3 4" key="1">
    <citation type="submission" date="2009-12" db="EMBL/GenBank/DDBJ databases">
        <title>The Genome Sequence of Anolis carolinensis (Green Anole Lizard).</title>
        <authorList>
            <consortium name="The Genome Sequencing Platform"/>
            <person name="Di Palma F."/>
            <person name="Alfoldi J."/>
            <person name="Heiman D."/>
            <person name="Young S."/>
            <person name="Grabherr M."/>
            <person name="Johnson J."/>
            <person name="Lander E.S."/>
            <person name="Lindblad-Toh K."/>
        </authorList>
    </citation>
    <scope>NUCLEOTIDE SEQUENCE [LARGE SCALE GENOMIC DNA]</scope>
    <source>
        <strain evidence="3 4">JBL SC #1</strain>
    </source>
</reference>
<dbReference type="Pfam" id="PF06625">
    <property type="entry name" value="DUF1151"/>
    <property type="match status" value="1"/>
</dbReference>
<feature type="compositionally biased region" description="Basic and acidic residues" evidence="2">
    <location>
        <begin position="42"/>
        <end position="62"/>
    </location>
</feature>
<sequence length="192" mass="22493">MTCKVLQKTTFYCLKGNENREKQRGEKEGSLLIRAMGASQSKRGEYRTHKSNRNPEGDRSFEHGTYQASESHRNLIEPKKLPNPVRESRHHRELHRELLFTQRRGLLPEHKPELQRVLEARRIKQLKQQEENQKPLTDLEEELRKRQQKLDQVCSLPLHHRCLLIFHSNIKLSSPSQNLAVSNLVAREPSVA</sequence>
<keyword evidence="1" id="KW-0175">Coiled coil</keyword>
<dbReference type="InParanoid" id="A0A803TK05"/>
<feature type="region of interest" description="Disordered" evidence="2">
    <location>
        <begin position="36"/>
        <end position="71"/>
    </location>
</feature>
<dbReference type="GeneTree" id="ENSGT00390000011228"/>
<dbReference type="Bgee" id="ENSACAG00000010095">
    <property type="expression patterns" value="Expressed in brain and 3 other cell types or tissues"/>
</dbReference>
<accession>A0A803TK05</accession>
<reference evidence="3" key="2">
    <citation type="submission" date="2025-08" db="UniProtKB">
        <authorList>
            <consortium name="Ensembl"/>
        </authorList>
    </citation>
    <scope>IDENTIFICATION</scope>
</reference>
<dbReference type="InterPro" id="IPR009533">
    <property type="entry name" value="FAM107"/>
</dbReference>
<evidence type="ECO:0000256" key="2">
    <source>
        <dbReference type="SAM" id="MobiDB-lite"/>
    </source>
</evidence>
<evidence type="ECO:0000256" key="1">
    <source>
        <dbReference type="ARBA" id="ARBA00023054"/>
    </source>
</evidence>
<dbReference type="AlphaFoldDB" id="A0A803TK05"/>